<keyword evidence="2" id="KW-1185">Reference proteome</keyword>
<accession>A0A1X6WQW8</accession>
<dbReference type="Pfam" id="PF06486">
    <property type="entry name" value="DUF1093"/>
    <property type="match status" value="1"/>
</dbReference>
<dbReference type="Gene3D" id="2.40.50.480">
    <property type="match status" value="1"/>
</dbReference>
<dbReference type="NCBIfam" id="TIGR01655">
    <property type="entry name" value="yxeA_fam"/>
    <property type="match status" value="1"/>
</dbReference>
<reference evidence="2" key="1">
    <citation type="submission" date="2017-02" db="EMBL/GenBank/DDBJ databases">
        <authorList>
            <person name="Dridi B."/>
        </authorList>
    </citation>
    <scope>NUCLEOTIDE SEQUENCE [LARGE SCALE GENOMIC DNA]</scope>
    <source>
        <strain evidence="2">bH819</strain>
    </source>
</reference>
<gene>
    <name evidence="1" type="ORF">FM121_08160</name>
</gene>
<evidence type="ECO:0000313" key="1">
    <source>
        <dbReference type="EMBL" id="SLM86046.1"/>
    </source>
</evidence>
<dbReference type="InterPro" id="IPR006542">
    <property type="entry name" value="DUF1093"/>
</dbReference>
<dbReference type="InterPro" id="IPR036166">
    <property type="entry name" value="YxeA-like_sf"/>
</dbReference>
<dbReference type="PANTHER" id="PTHR36433:SF2">
    <property type="entry name" value="YXEA FAMILY PROTEIN"/>
    <property type="match status" value="1"/>
</dbReference>
<organism evidence="1 2">
    <name type="scientific">Vagococcus fluvialis bH819</name>
    <dbReference type="NCBI Taxonomy" id="1255619"/>
    <lineage>
        <taxon>Bacteria</taxon>
        <taxon>Bacillati</taxon>
        <taxon>Bacillota</taxon>
        <taxon>Bacilli</taxon>
        <taxon>Lactobacillales</taxon>
        <taxon>Enterococcaceae</taxon>
        <taxon>Vagococcus</taxon>
    </lineage>
</organism>
<dbReference type="PANTHER" id="PTHR36433">
    <property type="entry name" value="HYPOTHETICAL CYTOSOLIC PROTEIN"/>
    <property type="match status" value="1"/>
</dbReference>
<dbReference type="RefSeq" id="WP_086951682.1">
    <property type="nucleotide sequence ID" value="NZ_FWFD01000012.1"/>
</dbReference>
<name>A0A1X6WQW8_9ENTE</name>
<sequence>MKKFILSILIIGGIIIGGPILGSKLTEGQVSTQNNDLGQVFDRFNLTIKKEPSYVVTNNKFGTKQEPGGYLYTQKAISESGKSYDLTYYTPGELRENAILKLDTKGRFVETWEEVQKEDVPKNVLEKLKAS</sequence>
<dbReference type="AlphaFoldDB" id="A0A1X6WQW8"/>
<protein>
    <submittedName>
        <fullName evidence="1">DUF1093 domain-containing protein</fullName>
    </submittedName>
</protein>
<proteinExistence type="predicted"/>
<dbReference type="OrthoDB" id="2199916at2"/>
<evidence type="ECO:0000313" key="2">
    <source>
        <dbReference type="Proteomes" id="UP000195918"/>
    </source>
</evidence>
<dbReference type="EMBL" id="FWFD01000012">
    <property type="protein sequence ID" value="SLM86046.1"/>
    <property type="molecule type" value="Genomic_DNA"/>
</dbReference>
<dbReference type="Proteomes" id="UP000195918">
    <property type="component" value="Unassembled WGS sequence"/>
</dbReference>
<dbReference type="SUPFAM" id="SSF159121">
    <property type="entry name" value="BC4932-like"/>
    <property type="match status" value="1"/>
</dbReference>